<proteinExistence type="predicted"/>
<protein>
    <submittedName>
        <fullName evidence="1">Uncharacterized protein</fullName>
    </submittedName>
</protein>
<dbReference type="RefSeq" id="WP_182956814.1">
    <property type="nucleotide sequence ID" value="NZ_JABEQM010000004.1"/>
</dbReference>
<dbReference type="AlphaFoldDB" id="A0A7W4K6Z8"/>
<dbReference type="EMBL" id="JABEQM010000004">
    <property type="protein sequence ID" value="MBB2201405.1"/>
    <property type="molecule type" value="Genomic_DNA"/>
</dbReference>
<keyword evidence="2" id="KW-1185">Reference proteome</keyword>
<evidence type="ECO:0000313" key="2">
    <source>
        <dbReference type="Proteomes" id="UP000578030"/>
    </source>
</evidence>
<dbReference type="Proteomes" id="UP000578030">
    <property type="component" value="Unassembled WGS sequence"/>
</dbReference>
<accession>A0A7W4K6Z8</accession>
<organism evidence="1 2">
    <name type="scientific">Gluconacetobacter tumulisoli</name>
    <dbReference type="NCBI Taxonomy" id="1286189"/>
    <lineage>
        <taxon>Bacteria</taxon>
        <taxon>Pseudomonadati</taxon>
        <taxon>Pseudomonadota</taxon>
        <taxon>Alphaproteobacteria</taxon>
        <taxon>Acetobacterales</taxon>
        <taxon>Acetobacteraceae</taxon>
        <taxon>Gluconacetobacter</taxon>
    </lineage>
</organism>
<comment type="caution">
    <text evidence="1">The sequence shown here is derived from an EMBL/GenBank/DDBJ whole genome shotgun (WGS) entry which is preliminary data.</text>
</comment>
<reference evidence="1 2" key="1">
    <citation type="submission" date="2020-04" db="EMBL/GenBank/DDBJ databases">
        <title>Description of novel Gluconacetobacter.</title>
        <authorList>
            <person name="Sombolestani A."/>
        </authorList>
    </citation>
    <scope>NUCLEOTIDE SEQUENCE [LARGE SCALE GENOMIC DNA]</scope>
    <source>
        <strain evidence="1 2">LMG 27802</strain>
    </source>
</reference>
<gene>
    <name evidence="1" type="ORF">HLH28_07390</name>
</gene>
<name>A0A7W4K6Z8_9PROT</name>
<sequence>MMNRGTQQCRLGRVGWAIAFVAMLGQLLLGSASFTDQEADAQYTALSALSVLCDSSLPIDLAGQAPVRHHHAHCDIGLPLPGALVDLFLLPAGGPALPVLLPVLIGLAGFAASARGPPSVVNAAARPRGPPLP</sequence>
<evidence type="ECO:0000313" key="1">
    <source>
        <dbReference type="EMBL" id="MBB2201405.1"/>
    </source>
</evidence>